<name>A0A0F9FI40_9ZZZZ</name>
<dbReference type="EMBL" id="LAZR01030337">
    <property type="protein sequence ID" value="KKL56915.1"/>
    <property type="molecule type" value="Genomic_DNA"/>
</dbReference>
<dbReference type="InterPro" id="IPR052049">
    <property type="entry name" value="Electron_transfer_protein"/>
</dbReference>
<feature type="transmembrane region" description="Helical" evidence="7">
    <location>
        <begin position="87"/>
        <end position="109"/>
    </location>
</feature>
<feature type="transmembrane region" description="Helical" evidence="7">
    <location>
        <begin position="184"/>
        <end position="207"/>
    </location>
</feature>
<evidence type="ECO:0000256" key="3">
    <source>
        <dbReference type="ARBA" id="ARBA00022475"/>
    </source>
</evidence>
<evidence type="ECO:0000256" key="6">
    <source>
        <dbReference type="ARBA" id="ARBA00023136"/>
    </source>
</evidence>
<proteinExistence type="inferred from homology"/>
<feature type="transmembrane region" description="Helical" evidence="7">
    <location>
        <begin position="151"/>
        <end position="172"/>
    </location>
</feature>
<dbReference type="PANTHER" id="PTHR34856:SF2">
    <property type="entry name" value="PROTEIN NRFD"/>
    <property type="match status" value="1"/>
</dbReference>
<dbReference type="Gene3D" id="1.20.1630.10">
    <property type="entry name" value="Formate dehydrogenase/DMSO reductase domain"/>
    <property type="match status" value="1"/>
</dbReference>
<dbReference type="PANTHER" id="PTHR34856">
    <property type="entry name" value="PROTEIN NRFD"/>
    <property type="match status" value="1"/>
</dbReference>
<accession>A0A0F9FI40</accession>
<keyword evidence="3" id="KW-1003">Cell membrane</keyword>
<dbReference type="Pfam" id="PF03916">
    <property type="entry name" value="NrfD"/>
    <property type="match status" value="1"/>
</dbReference>
<comment type="caution">
    <text evidence="8">The sequence shown here is derived from an EMBL/GenBank/DDBJ whole genome shotgun (WGS) entry which is preliminary data.</text>
</comment>
<comment type="subcellular location">
    <subcellularLocation>
        <location evidence="1">Cell membrane</location>
        <topology evidence="1">Multi-pass membrane protein</topology>
    </subcellularLocation>
</comment>
<keyword evidence="5 7" id="KW-1133">Transmembrane helix</keyword>
<evidence type="ECO:0000256" key="5">
    <source>
        <dbReference type="ARBA" id="ARBA00022989"/>
    </source>
</evidence>
<feature type="transmembrane region" description="Helical" evidence="7">
    <location>
        <begin position="118"/>
        <end position="139"/>
    </location>
</feature>
<protein>
    <submittedName>
        <fullName evidence="8">Uncharacterized protein</fullName>
    </submittedName>
</protein>
<dbReference type="InterPro" id="IPR005614">
    <property type="entry name" value="NrfD-like"/>
</dbReference>
<evidence type="ECO:0000313" key="8">
    <source>
        <dbReference type="EMBL" id="KKL56915.1"/>
    </source>
</evidence>
<evidence type="ECO:0000256" key="4">
    <source>
        <dbReference type="ARBA" id="ARBA00022692"/>
    </source>
</evidence>
<feature type="transmembrane region" description="Helical" evidence="7">
    <location>
        <begin position="16"/>
        <end position="39"/>
    </location>
</feature>
<sequence length="273" mass="30544">MAEYDIFVQMAFDWKYVVYMFMAGLGSGVYFFSVFGNYWRDEFRPLAKTSSLLTPIFVAIGMLFLLIDLGRPLRMWRLFINFRPKSAISWGVWLLGIFFVLSVVYAYLLRKGDGKAKIFAYAGLPFAFLVPTYSGIALAQAPGKVLYHTALLPWLFLTGALICGLAVVILISVRKQDGEPVTKLGKYVAWLVVLELAMLLSEVLVLFNGGAEEVRAVKALLVGQYSFLFWVLEIIIGAAIPATLYFIGKVPKVIQQGASVLLLMGIFTMRYIV</sequence>
<dbReference type="AlphaFoldDB" id="A0A0F9FI40"/>
<organism evidence="8">
    <name type="scientific">marine sediment metagenome</name>
    <dbReference type="NCBI Taxonomy" id="412755"/>
    <lineage>
        <taxon>unclassified sequences</taxon>
        <taxon>metagenomes</taxon>
        <taxon>ecological metagenomes</taxon>
    </lineage>
</organism>
<comment type="similarity">
    <text evidence="2">Belongs to the NrfD family.</text>
</comment>
<dbReference type="GO" id="GO:0005886">
    <property type="term" value="C:plasma membrane"/>
    <property type="evidence" value="ECO:0007669"/>
    <property type="project" value="UniProtKB-SubCell"/>
</dbReference>
<evidence type="ECO:0000256" key="7">
    <source>
        <dbReference type="SAM" id="Phobius"/>
    </source>
</evidence>
<keyword evidence="6 7" id="KW-0472">Membrane</keyword>
<evidence type="ECO:0000256" key="1">
    <source>
        <dbReference type="ARBA" id="ARBA00004651"/>
    </source>
</evidence>
<feature type="non-terminal residue" evidence="8">
    <location>
        <position position="273"/>
    </location>
</feature>
<evidence type="ECO:0000256" key="2">
    <source>
        <dbReference type="ARBA" id="ARBA00008929"/>
    </source>
</evidence>
<reference evidence="8" key="1">
    <citation type="journal article" date="2015" name="Nature">
        <title>Complex archaea that bridge the gap between prokaryotes and eukaryotes.</title>
        <authorList>
            <person name="Spang A."/>
            <person name="Saw J.H."/>
            <person name="Jorgensen S.L."/>
            <person name="Zaremba-Niedzwiedzka K."/>
            <person name="Martijn J."/>
            <person name="Lind A.E."/>
            <person name="van Eijk R."/>
            <person name="Schleper C."/>
            <person name="Guy L."/>
            <person name="Ettema T.J."/>
        </authorList>
    </citation>
    <scope>NUCLEOTIDE SEQUENCE</scope>
</reference>
<feature type="transmembrane region" description="Helical" evidence="7">
    <location>
        <begin position="227"/>
        <end position="246"/>
    </location>
</feature>
<gene>
    <name evidence="8" type="ORF">LCGC14_2240650</name>
</gene>
<keyword evidence="4 7" id="KW-0812">Transmembrane</keyword>
<feature type="transmembrane region" description="Helical" evidence="7">
    <location>
        <begin position="51"/>
        <end position="67"/>
    </location>
</feature>